<dbReference type="EMBL" id="JABFDB010000011">
    <property type="protein sequence ID" value="NYZ21198.1"/>
    <property type="molecule type" value="Genomic_DNA"/>
</dbReference>
<gene>
    <name evidence="1" type="ORF">HND93_15890</name>
</gene>
<comment type="caution">
    <text evidence="1">The sequence shown here is derived from an EMBL/GenBank/DDBJ whole genome shotgun (WGS) entry which is preliminary data.</text>
</comment>
<proteinExistence type="predicted"/>
<organism evidence="1 2">
    <name type="scientific">Azospirillum oleiclasticum</name>
    <dbReference type="NCBI Taxonomy" id="2735135"/>
    <lineage>
        <taxon>Bacteria</taxon>
        <taxon>Pseudomonadati</taxon>
        <taxon>Pseudomonadota</taxon>
        <taxon>Alphaproteobacteria</taxon>
        <taxon>Rhodospirillales</taxon>
        <taxon>Azospirillaceae</taxon>
        <taxon>Azospirillum</taxon>
    </lineage>
</organism>
<accession>A0ABX2TDH7</accession>
<keyword evidence="2" id="KW-1185">Reference proteome</keyword>
<name>A0ABX2TDH7_9PROT</name>
<protein>
    <submittedName>
        <fullName evidence="1">Uncharacterized protein</fullName>
    </submittedName>
</protein>
<dbReference type="RefSeq" id="WP_180282977.1">
    <property type="nucleotide sequence ID" value="NZ_JABFDB010000011.1"/>
</dbReference>
<dbReference type="Proteomes" id="UP000584642">
    <property type="component" value="Unassembled WGS sequence"/>
</dbReference>
<evidence type="ECO:0000313" key="1">
    <source>
        <dbReference type="EMBL" id="NYZ21198.1"/>
    </source>
</evidence>
<evidence type="ECO:0000313" key="2">
    <source>
        <dbReference type="Proteomes" id="UP000584642"/>
    </source>
</evidence>
<reference evidence="1 2" key="1">
    <citation type="submission" date="2020-05" db="EMBL/GenBank/DDBJ databases">
        <title>Azospirillum oleiclasticum sp. nov, a nitrogen-fixing and heavy crude oil-emulsifying bacterium isolated from the crude oil of Yumen Oilfield.</title>
        <authorList>
            <person name="Wu D."/>
            <person name="Cai M."/>
            <person name="Zhang X."/>
        </authorList>
    </citation>
    <scope>NUCLEOTIDE SEQUENCE [LARGE SCALE GENOMIC DNA]</scope>
    <source>
        <strain evidence="1 2">ROY-1-1-2</strain>
    </source>
</reference>
<sequence length="60" mass="6665">MAIGDRFCRTGQVSRVFVVVQLDSRAGLPPHARLQLEEDPCERITIALAALGDPAMFRRL</sequence>